<organism evidence="3 4">
    <name type="scientific">Brevibacterium spongiae</name>
    <dbReference type="NCBI Taxonomy" id="2909672"/>
    <lineage>
        <taxon>Bacteria</taxon>
        <taxon>Bacillati</taxon>
        <taxon>Actinomycetota</taxon>
        <taxon>Actinomycetes</taxon>
        <taxon>Micrococcales</taxon>
        <taxon>Brevibacteriaceae</taxon>
        <taxon>Brevibacterium</taxon>
    </lineage>
</organism>
<dbReference type="Gene3D" id="3.30.950.30">
    <property type="entry name" value="Schlafen, AAA domain"/>
    <property type="match status" value="1"/>
</dbReference>
<gene>
    <name evidence="3" type="ORF">L1F31_02960</name>
</gene>
<dbReference type="EMBL" id="CP093443">
    <property type="protein sequence ID" value="UVI36646.1"/>
    <property type="molecule type" value="Genomic_DNA"/>
</dbReference>
<evidence type="ECO:0000259" key="2">
    <source>
        <dbReference type="Pfam" id="PF04326"/>
    </source>
</evidence>
<evidence type="ECO:0000313" key="4">
    <source>
        <dbReference type="Proteomes" id="UP001064879"/>
    </source>
</evidence>
<proteinExistence type="predicted"/>
<dbReference type="Proteomes" id="UP001064879">
    <property type="component" value="Chromosome"/>
</dbReference>
<keyword evidence="4" id="KW-1185">Reference proteome</keyword>
<feature type="compositionally biased region" description="Low complexity" evidence="1">
    <location>
        <begin position="509"/>
        <end position="525"/>
    </location>
</feature>
<dbReference type="PANTHER" id="PTHR30595:SF6">
    <property type="entry name" value="SCHLAFEN ALBA-2 DOMAIN-CONTAINING PROTEIN"/>
    <property type="match status" value="1"/>
</dbReference>
<accession>A0ABY5SU68</accession>
<dbReference type="InterPro" id="IPR038475">
    <property type="entry name" value="RecG_C_sf"/>
</dbReference>
<protein>
    <submittedName>
        <fullName evidence="3">DNA binding domain-containing protein</fullName>
    </submittedName>
</protein>
<dbReference type="Gene3D" id="3.30.565.60">
    <property type="match status" value="1"/>
</dbReference>
<feature type="region of interest" description="Disordered" evidence="1">
    <location>
        <begin position="485"/>
        <end position="537"/>
    </location>
</feature>
<reference evidence="3" key="1">
    <citation type="submission" date="2022-03" db="EMBL/GenBank/DDBJ databases">
        <title>Brevibacterium spongiae sp. nov., isolated from marine sponge.</title>
        <authorList>
            <person name="Li Z."/>
            <person name="Zhang M."/>
        </authorList>
    </citation>
    <scope>NUCLEOTIDE SEQUENCE</scope>
    <source>
        <strain evidence="3">WHS-Z9</strain>
    </source>
</reference>
<evidence type="ECO:0000256" key="1">
    <source>
        <dbReference type="SAM" id="MobiDB-lite"/>
    </source>
</evidence>
<name>A0ABY5SU68_9MICO</name>
<dbReference type="InterPro" id="IPR038461">
    <property type="entry name" value="Schlafen_AlbA_2_dom_sf"/>
</dbReference>
<dbReference type="Pfam" id="PF04326">
    <property type="entry name" value="SLFN_AlbA_2"/>
    <property type="match status" value="1"/>
</dbReference>
<feature type="domain" description="Schlafen AlbA-2" evidence="2">
    <location>
        <begin position="22"/>
        <end position="137"/>
    </location>
</feature>
<dbReference type="InterPro" id="IPR036390">
    <property type="entry name" value="WH_DNA-bd_sf"/>
</dbReference>
<sequence length="597" mass="64832">MELTADNLDAVLADMRKHRGDTTDVEVKRAAGGLPQSIGTTISAFANMPDGGLIVLGVNEAEGFSINGVSDPAGLEAGVVSVARNSVEPPPYIETTTIDYEGLSVVLARVEGLPPREKPSRYRGKAYLRQADGDYVMSSSDLHMLEVAKLNATERINGDTQQVQGTTLQDLDQELVSAFLRQIRSQSSRLRDQDDKAVLRQLGVITPDESLTVAGIYALGNFPQGLLPALQVTAAVQLPRDGGSARTQNLRHFDGPLPVLLDGLMDWVTANLTTRQQYQPNGHLRNTLEIPPRAVREALANALVHRDLSPDTLGLGKSVQVRINNRVLTITNPGGLRGLTLSQITSNSPAQAAVNQRLYGIAKYLRTSDGENVIEGEGGGVKEILRATVESDLHRPQLVDTGVQFTANLWRGSAFSPEDSAWLARNSSGHELTHLQKQVLLKARDGEYWDINTLRQEFSPLSSVEAEEQLSDLVRWGLVETSFEQSNSPDFADESAPEGSKLPQKRVPRSSPSPNVSEVPSVKPPIADSSAKERKLSKNAPQVLAAIERGNATIPQIAEAVGLNHNQVRYALKNLEAHGRVFMDGGQGRKDTRYTLL</sequence>
<dbReference type="PANTHER" id="PTHR30595">
    <property type="entry name" value="GLPR-RELATED TRANSCRIPTIONAL REPRESSOR"/>
    <property type="match status" value="1"/>
</dbReference>
<evidence type="ECO:0000313" key="3">
    <source>
        <dbReference type="EMBL" id="UVI36646.1"/>
    </source>
</evidence>
<dbReference type="RefSeq" id="WP_265419212.1">
    <property type="nucleotide sequence ID" value="NZ_CP093443.1"/>
</dbReference>
<dbReference type="InterPro" id="IPR007421">
    <property type="entry name" value="Schlafen_AlbA_2_dom"/>
</dbReference>
<dbReference type="Pfam" id="PF13749">
    <property type="entry name" value="HATPase_c_4"/>
    <property type="match status" value="1"/>
</dbReference>
<dbReference type="SUPFAM" id="SSF46785">
    <property type="entry name" value="Winged helix' DNA-binding domain"/>
    <property type="match status" value="1"/>
</dbReference>